<keyword evidence="3" id="KW-1185">Reference proteome</keyword>
<accession>A0ABW2WRJ6</accession>
<name>A0ABW2WRJ6_9ACTN</name>
<dbReference type="Proteomes" id="UP001596915">
    <property type="component" value="Unassembled WGS sequence"/>
</dbReference>
<protein>
    <submittedName>
        <fullName evidence="2">Uncharacterized protein</fullName>
    </submittedName>
</protein>
<sequence length="102" mass="10948">MPNHDETDHDSFARWLLHRCRRAGHDTESADTRNSIHIIAAFAVSDGLDAALTANLAQALAVTPEELTAAIPVRRPDAGPVWADDVHDAGPTPNGRNEGCTD</sequence>
<dbReference type="EMBL" id="JBHTGL010000008">
    <property type="protein sequence ID" value="MFD0622921.1"/>
    <property type="molecule type" value="Genomic_DNA"/>
</dbReference>
<proteinExistence type="predicted"/>
<gene>
    <name evidence="2" type="ORF">ACFQ2K_08920</name>
</gene>
<evidence type="ECO:0000313" key="3">
    <source>
        <dbReference type="Proteomes" id="UP001596915"/>
    </source>
</evidence>
<evidence type="ECO:0000313" key="2">
    <source>
        <dbReference type="EMBL" id="MFD0622921.1"/>
    </source>
</evidence>
<feature type="region of interest" description="Disordered" evidence="1">
    <location>
        <begin position="80"/>
        <end position="102"/>
    </location>
</feature>
<organism evidence="2 3">
    <name type="scientific">Streptomyces sanglieri</name>
    <dbReference type="NCBI Taxonomy" id="193460"/>
    <lineage>
        <taxon>Bacteria</taxon>
        <taxon>Bacillati</taxon>
        <taxon>Actinomycetota</taxon>
        <taxon>Actinomycetes</taxon>
        <taxon>Kitasatosporales</taxon>
        <taxon>Streptomycetaceae</taxon>
        <taxon>Streptomyces</taxon>
    </lineage>
</organism>
<comment type="caution">
    <text evidence="2">The sequence shown here is derived from an EMBL/GenBank/DDBJ whole genome shotgun (WGS) entry which is preliminary data.</text>
</comment>
<evidence type="ECO:0000256" key="1">
    <source>
        <dbReference type="SAM" id="MobiDB-lite"/>
    </source>
</evidence>
<reference evidence="3" key="1">
    <citation type="journal article" date="2019" name="Int. J. Syst. Evol. Microbiol.">
        <title>The Global Catalogue of Microorganisms (GCM) 10K type strain sequencing project: providing services to taxonomists for standard genome sequencing and annotation.</title>
        <authorList>
            <consortium name="The Broad Institute Genomics Platform"/>
            <consortium name="The Broad Institute Genome Sequencing Center for Infectious Disease"/>
            <person name="Wu L."/>
            <person name="Ma J."/>
        </authorList>
    </citation>
    <scope>NUCLEOTIDE SEQUENCE [LARGE SCALE GENOMIC DNA]</scope>
    <source>
        <strain evidence="3">JCM 12607</strain>
    </source>
</reference>